<dbReference type="PIRSF" id="PIRSF005303">
    <property type="entry name" value="Thiam_monoph_kin"/>
    <property type="match status" value="1"/>
</dbReference>
<feature type="binding site" evidence="2">
    <location>
        <position position="236"/>
    </location>
    <ligand>
        <name>ATP</name>
        <dbReference type="ChEBI" id="CHEBI:30616"/>
    </ligand>
</feature>
<evidence type="ECO:0000256" key="2">
    <source>
        <dbReference type="HAMAP-Rule" id="MF_02128"/>
    </source>
</evidence>
<dbReference type="STRING" id="743721.Psesu_0625"/>
<dbReference type="InterPro" id="IPR016188">
    <property type="entry name" value="PurM-like_N"/>
</dbReference>
<feature type="domain" description="PurM-like N-terminal" evidence="3">
    <location>
        <begin position="45"/>
        <end position="155"/>
    </location>
</feature>
<evidence type="ECO:0000313" key="6">
    <source>
        <dbReference type="Proteomes" id="UP000008632"/>
    </source>
</evidence>
<feature type="binding site" evidence="2">
    <location>
        <position position="47"/>
    </location>
    <ligand>
        <name>Mg(2+)</name>
        <dbReference type="ChEBI" id="CHEBI:18420"/>
        <label>3</label>
    </ligand>
</feature>
<dbReference type="KEGG" id="psu:Psesu_0625"/>
<dbReference type="Proteomes" id="UP000008632">
    <property type="component" value="Chromosome"/>
</dbReference>
<keyword evidence="2" id="KW-0067">ATP-binding</keyword>
<dbReference type="AlphaFoldDB" id="E6WQN3"/>
<feature type="binding site" evidence="2">
    <location>
        <position position="92"/>
    </location>
    <ligand>
        <name>Mg(2+)</name>
        <dbReference type="ChEBI" id="CHEBI:18420"/>
        <label>2</label>
    </ligand>
</feature>
<dbReference type="EMBL" id="CP002446">
    <property type="protein sequence ID" value="ADV26482.1"/>
    <property type="molecule type" value="Genomic_DNA"/>
</dbReference>
<organism evidence="5 6">
    <name type="scientific">Pseudoxanthomonas suwonensis (strain 11-1)</name>
    <dbReference type="NCBI Taxonomy" id="743721"/>
    <lineage>
        <taxon>Bacteria</taxon>
        <taxon>Pseudomonadati</taxon>
        <taxon>Pseudomonadota</taxon>
        <taxon>Gammaproteobacteria</taxon>
        <taxon>Lysobacterales</taxon>
        <taxon>Lysobacteraceae</taxon>
        <taxon>Pseudoxanthomonas</taxon>
    </lineage>
</organism>
<dbReference type="GO" id="GO:0009229">
    <property type="term" value="P:thiamine diphosphate biosynthetic process"/>
    <property type="evidence" value="ECO:0007669"/>
    <property type="project" value="UniProtKB-UniRule"/>
</dbReference>
<feature type="binding site" evidence="2">
    <location>
        <position position="62"/>
    </location>
    <ligand>
        <name>Mg(2+)</name>
        <dbReference type="ChEBI" id="CHEBI:18420"/>
        <label>4</label>
    </ligand>
</feature>
<keyword evidence="2" id="KW-0547">Nucleotide-binding</keyword>
<dbReference type="UniPathway" id="UPA00060">
    <property type="reaction ID" value="UER00142"/>
</dbReference>
<feature type="binding site" evidence="2">
    <location>
        <begin position="138"/>
        <end position="139"/>
    </location>
    <ligand>
        <name>ATP</name>
        <dbReference type="ChEBI" id="CHEBI:30616"/>
    </ligand>
</feature>
<feature type="binding site" evidence="2">
    <location>
        <position position="47"/>
    </location>
    <ligand>
        <name>Mg(2+)</name>
        <dbReference type="ChEBI" id="CHEBI:18420"/>
        <label>4</label>
    </ligand>
</feature>
<comment type="similarity">
    <text evidence="2">Belongs to the thiamine-monophosphate kinase family.</text>
</comment>
<comment type="function">
    <text evidence="2">Catalyzes the ATP-dependent phosphorylation of thiamine-monophosphate (TMP) to form thiamine-pyrophosphate (TPP), the active form of vitamin B1.</text>
</comment>
<feature type="binding site" evidence="2">
    <location>
        <position position="234"/>
    </location>
    <ligand>
        <name>Mg(2+)</name>
        <dbReference type="ChEBI" id="CHEBI:18420"/>
        <label>3</label>
    </ligand>
</feature>
<keyword evidence="2 5" id="KW-0808">Transferase</keyword>
<comment type="pathway">
    <text evidence="2">Cofactor biosynthesis; thiamine diphosphate biosynthesis; thiamine diphosphate from thiamine phosphate: step 1/1.</text>
</comment>
<evidence type="ECO:0000259" key="3">
    <source>
        <dbReference type="Pfam" id="PF00586"/>
    </source>
</evidence>
<dbReference type="Gene3D" id="3.30.1330.10">
    <property type="entry name" value="PurM-like, N-terminal domain"/>
    <property type="match status" value="1"/>
</dbReference>
<feature type="binding site" evidence="2">
    <location>
        <position position="139"/>
    </location>
    <ligand>
        <name>Mg(2+)</name>
        <dbReference type="ChEBI" id="CHEBI:18420"/>
        <label>1</label>
    </ligand>
</feature>
<feature type="binding site" evidence="2">
    <location>
        <position position="64"/>
    </location>
    <ligand>
        <name>Mg(2+)</name>
        <dbReference type="ChEBI" id="CHEBI:18420"/>
        <label>1</label>
    </ligand>
</feature>
<feature type="binding site" evidence="2">
    <location>
        <position position="92"/>
    </location>
    <ligand>
        <name>Mg(2+)</name>
        <dbReference type="ChEBI" id="CHEBI:18420"/>
        <label>3</label>
    </ligand>
</feature>
<comment type="miscellaneous">
    <text evidence="2">Reaction mechanism of ThiL seems to utilize a direct, inline transfer of the gamma-phosphate of ATP to TMP rather than a phosphorylated enzyme intermediate.</text>
</comment>
<reference evidence="5 6" key="1">
    <citation type="submission" date="2011-01" db="EMBL/GenBank/DDBJ databases">
        <title>Complete sequence of Pseudoxanthomonas suwonensis 11-1.</title>
        <authorList>
            <consortium name="US DOE Joint Genome Institute"/>
            <person name="Lucas S."/>
            <person name="Copeland A."/>
            <person name="Lapidus A."/>
            <person name="Cheng J.-F."/>
            <person name="Goodwin L."/>
            <person name="Pitluck S."/>
            <person name="Teshima H."/>
            <person name="Detter J.C."/>
            <person name="Han C."/>
            <person name="Tapia R."/>
            <person name="Land M."/>
            <person name="Hauser L."/>
            <person name="Kyrpides N."/>
            <person name="Ivanova N."/>
            <person name="Ovchinnikova G."/>
            <person name="Siebers A.K."/>
            <person name="Allgaier M."/>
            <person name="Thelen M.P."/>
            <person name="Hugenholtz P."/>
            <person name="Gladden J."/>
            <person name="Woyke T."/>
        </authorList>
    </citation>
    <scope>NUCLEOTIDE SEQUENCE [LARGE SCALE GENOMIC DNA]</scope>
    <source>
        <strain evidence="6">11-1</strain>
    </source>
</reference>
<dbReference type="CDD" id="cd02194">
    <property type="entry name" value="ThiL"/>
    <property type="match status" value="1"/>
</dbReference>
<dbReference type="SUPFAM" id="SSF55326">
    <property type="entry name" value="PurM N-terminal domain-like"/>
    <property type="match status" value="1"/>
</dbReference>
<dbReference type="OrthoDB" id="9802811at2"/>
<dbReference type="PANTHER" id="PTHR30270">
    <property type="entry name" value="THIAMINE-MONOPHOSPHATE KINASE"/>
    <property type="match status" value="1"/>
</dbReference>
<comment type="caution">
    <text evidence="2">Lacks conserved residue(s) required for the propagation of feature annotation.</text>
</comment>
<sequence>MLAAGDLPTGAPSLPHAGAAMAEFDLIGLIRERATTRDDVLLGIGDDAALLQPPPGQALVVTADTLNGGVHFPADTRPADIGWKALAVNLSDLASMGAKPAWCTLSLSLPRADAAWVEAFIDGFLELAGRHGIALVGGDTTRGPLSIGVTAMGLVEHGAALRRDRARVGDDIWVTGTPGDAAGALVLGGHMPGPQPAGEASAAARAILEARLARPTPRVEAGRALLGLAHACVDVSDGLLADLGHVCARSGVGAEVWLEALPASAALREVFADAAHVLQAAGGDDYELCFTAPPNLREQVQLALEHVGVDGTRIGRIVAGRGVRALDAQGQPWQPPRAGYEHFG</sequence>
<dbReference type="EC" id="2.7.4.16" evidence="2"/>
<dbReference type="eggNOG" id="COG0611">
    <property type="taxonomic scope" value="Bacteria"/>
</dbReference>
<dbReference type="GO" id="GO:0000287">
    <property type="term" value="F:magnesium ion binding"/>
    <property type="evidence" value="ECO:0007669"/>
    <property type="project" value="UniProtKB-UniRule"/>
</dbReference>
<keyword evidence="6" id="KW-1185">Reference proteome</keyword>
<dbReference type="HAMAP" id="MF_02128">
    <property type="entry name" value="TMP_kinase"/>
    <property type="match status" value="1"/>
</dbReference>
<dbReference type="Pfam" id="PF00586">
    <property type="entry name" value="AIRS"/>
    <property type="match status" value="1"/>
</dbReference>
<dbReference type="GO" id="GO:0009228">
    <property type="term" value="P:thiamine biosynthetic process"/>
    <property type="evidence" value="ECO:0007669"/>
    <property type="project" value="UniProtKB-KW"/>
</dbReference>
<name>E6WQN3_PSEUU</name>
<dbReference type="GO" id="GO:0005524">
    <property type="term" value="F:ATP binding"/>
    <property type="evidence" value="ECO:0007669"/>
    <property type="project" value="UniProtKB-UniRule"/>
</dbReference>
<feature type="binding site" evidence="2">
    <location>
        <position position="71"/>
    </location>
    <ligand>
        <name>substrate</name>
    </ligand>
</feature>
<evidence type="ECO:0000313" key="5">
    <source>
        <dbReference type="EMBL" id="ADV26482.1"/>
    </source>
</evidence>
<evidence type="ECO:0000259" key="4">
    <source>
        <dbReference type="Pfam" id="PF02769"/>
    </source>
</evidence>
<dbReference type="InterPro" id="IPR036921">
    <property type="entry name" value="PurM-like_N_sf"/>
</dbReference>
<feature type="binding site" evidence="2">
    <location>
        <position position="237"/>
    </location>
    <ligand>
        <name>Mg(2+)</name>
        <dbReference type="ChEBI" id="CHEBI:18420"/>
        <label>5</label>
    </ligand>
</feature>
<feature type="binding site" evidence="2">
    <location>
        <position position="163"/>
    </location>
    <ligand>
        <name>ATP</name>
        <dbReference type="ChEBI" id="CHEBI:30616"/>
    </ligand>
</feature>
<dbReference type="InterPro" id="IPR036676">
    <property type="entry name" value="PurM-like_C_sf"/>
</dbReference>
<keyword evidence="2" id="KW-0479">Metal-binding</keyword>
<dbReference type="Pfam" id="PF02769">
    <property type="entry name" value="AIRS_C"/>
    <property type="match status" value="1"/>
</dbReference>
<protein>
    <recommendedName>
        <fullName evidence="2">Thiamine-monophosphate kinase</fullName>
        <shortName evidence="2">TMP kinase</shortName>
        <shortName evidence="2">Thiamine-phosphate kinase</shortName>
        <ecNumber evidence="2">2.7.4.16</ecNumber>
    </recommendedName>
</protein>
<dbReference type="InterPro" id="IPR010918">
    <property type="entry name" value="PurM-like_C_dom"/>
</dbReference>
<feature type="binding site" evidence="2">
    <location>
        <position position="64"/>
    </location>
    <ligand>
        <name>Mg(2+)</name>
        <dbReference type="ChEBI" id="CHEBI:18420"/>
        <label>2</label>
    </ligand>
</feature>
<keyword evidence="2 5" id="KW-0418">Kinase</keyword>
<comment type="catalytic activity">
    <reaction evidence="2">
        <text>thiamine phosphate + ATP = thiamine diphosphate + ADP</text>
        <dbReference type="Rhea" id="RHEA:15913"/>
        <dbReference type="ChEBI" id="CHEBI:30616"/>
        <dbReference type="ChEBI" id="CHEBI:37575"/>
        <dbReference type="ChEBI" id="CHEBI:58937"/>
        <dbReference type="ChEBI" id="CHEBI:456216"/>
        <dbReference type="EC" id="2.7.4.16"/>
    </reaction>
</comment>
<dbReference type="Gene3D" id="3.90.650.10">
    <property type="entry name" value="PurM-like C-terminal domain"/>
    <property type="match status" value="1"/>
</dbReference>
<keyword evidence="2" id="KW-0460">Magnesium</keyword>
<feature type="binding site" evidence="2">
    <location>
        <position position="340"/>
    </location>
    <ligand>
        <name>substrate</name>
    </ligand>
</feature>
<feature type="domain" description="PurM-like C-terminal" evidence="4">
    <location>
        <begin position="167"/>
        <end position="324"/>
    </location>
</feature>
<proteinExistence type="inferred from homology"/>
<dbReference type="SUPFAM" id="SSF56042">
    <property type="entry name" value="PurM C-terminal domain-like"/>
    <property type="match status" value="1"/>
</dbReference>
<dbReference type="HOGENOM" id="CLU_046964_3_0_6"/>
<feature type="binding site" evidence="2">
    <location>
        <position position="284"/>
    </location>
    <ligand>
        <name>substrate</name>
    </ligand>
</feature>
<dbReference type="PANTHER" id="PTHR30270:SF0">
    <property type="entry name" value="THIAMINE-MONOPHOSPHATE KINASE"/>
    <property type="match status" value="1"/>
</dbReference>
<gene>
    <name evidence="2" type="primary">thiL</name>
    <name evidence="5" type="ordered locus">Psesu_0625</name>
</gene>
<keyword evidence="1 2" id="KW-0784">Thiamine biosynthesis</keyword>
<accession>E6WQN3</accession>
<dbReference type="GO" id="GO:0009030">
    <property type="term" value="F:thiamine-phosphate kinase activity"/>
    <property type="evidence" value="ECO:0007669"/>
    <property type="project" value="UniProtKB-UniRule"/>
</dbReference>
<evidence type="ECO:0000256" key="1">
    <source>
        <dbReference type="ARBA" id="ARBA00022977"/>
    </source>
</evidence>
<dbReference type="InterPro" id="IPR006283">
    <property type="entry name" value="ThiL-like"/>
</dbReference>
<dbReference type="NCBIfam" id="TIGR01379">
    <property type="entry name" value="thiL"/>
    <property type="match status" value="1"/>
</dbReference>
<feature type="binding site" evidence="2">
    <location>
        <position position="92"/>
    </location>
    <ligand>
        <name>Mg(2+)</name>
        <dbReference type="ChEBI" id="CHEBI:18420"/>
        <label>4</label>
    </ligand>
</feature>